<dbReference type="EMBL" id="JAWQEG010000886">
    <property type="protein sequence ID" value="KAK3884391.1"/>
    <property type="molecule type" value="Genomic_DNA"/>
</dbReference>
<reference evidence="2" key="1">
    <citation type="submission" date="2023-10" db="EMBL/GenBank/DDBJ databases">
        <title>Genome assemblies of two species of porcelain crab, Petrolisthes cinctipes and Petrolisthes manimaculis (Anomura: Porcellanidae).</title>
        <authorList>
            <person name="Angst P."/>
        </authorList>
    </citation>
    <scope>NUCLEOTIDE SEQUENCE</scope>
    <source>
        <strain evidence="2">PB745_01</strain>
        <tissue evidence="2">Gill</tissue>
    </source>
</reference>
<accession>A0AAE1EJA8</accession>
<name>A0AAE1EJA8_PETCI</name>
<evidence type="ECO:0000313" key="3">
    <source>
        <dbReference type="EMBL" id="KAK3884391.1"/>
    </source>
</evidence>
<keyword evidence="1" id="KW-0732">Signal</keyword>
<keyword evidence="4" id="KW-1185">Reference proteome</keyword>
<proteinExistence type="predicted"/>
<evidence type="ECO:0000256" key="1">
    <source>
        <dbReference type="SAM" id="SignalP"/>
    </source>
</evidence>
<dbReference type="Proteomes" id="UP001286313">
    <property type="component" value="Unassembled WGS sequence"/>
</dbReference>
<protein>
    <submittedName>
        <fullName evidence="2">Uncharacterized protein</fullName>
    </submittedName>
</protein>
<evidence type="ECO:0000313" key="4">
    <source>
        <dbReference type="Proteomes" id="UP001286313"/>
    </source>
</evidence>
<feature type="chain" id="PRO_5042442769" evidence="1">
    <location>
        <begin position="30"/>
        <end position="87"/>
    </location>
</feature>
<feature type="signal peptide" evidence="1">
    <location>
        <begin position="1"/>
        <end position="29"/>
    </location>
</feature>
<dbReference type="AlphaFoldDB" id="A0AAE1EJA8"/>
<organism evidence="2 4">
    <name type="scientific">Petrolisthes cinctipes</name>
    <name type="common">Flat porcelain crab</name>
    <dbReference type="NCBI Taxonomy" id="88211"/>
    <lineage>
        <taxon>Eukaryota</taxon>
        <taxon>Metazoa</taxon>
        <taxon>Ecdysozoa</taxon>
        <taxon>Arthropoda</taxon>
        <taxon>Crustacea</taxon>
        <taxon>Multicrustacea</taxon>
        <taxon>Malacostraca</taxon>
        <taxon>Eumalacostraca</taxon>
        <taxon>Eucarida</taxon>
        <taxon>Decapoda</taxon>
        <taxon>Pleocyemata</taxon>
        <taxon>Anomura</taxon>
        <taxon>Galatheoidea</taxon>
        <taxon>Porcellanidae</taxon>
        <taxon>Petrolisthes</taxon>
    </lineage>
</organism>
<evidence type="ECO:0000313" key="2">
    <source>
        <dbReference type="EMBL" id="KAK3854337.1"/>
    </source>
</evidence>
<comment type="caution">
    <text evidence="2">The sequence shown here is derived from an EMBL/GenBank/DDBJ whole genome shotgun (WGS) entry which is preliminary data.</text>
</comment>
<gene>
    <name evidence="3" type="ORF">Pcinc_011329</name>
    <name evidence="2" type="ORF">Pcinc_039170</name>
</gene>
<dbReference type="EMBL" id="JAWQEG010006615">
    <property type="protein sequence ID" value="KAK3854337.1"/>
    <property type="molecule type" value="Genomic_DNA"/>
</dbReference>
<sequence>MTLMLSVSVEAVVASVCCLALSGSAAVLGTDNNIVNFNNDYQFVPNFGRQSSGMEPGRPGGGGEWWVRGSPHPTAAAAVAAACHVDE</sequence>